<dbReference type="GO" id="GO:0006383">
    <property type="term" value="P:transcription by RNA polymerase III"/>
    <property type="evidence" value="ECO:0007669"/>
    <property type="project" value="InterPro"/>
</dbReference>
<reference evidence="3 4" key="1">
    <citation type="submission" date="2018-06" db="EMBL/GenBank/DDBJ databases">
        <title>Genomic Encyclopedia of Type Strains, Phase IV (KMG-IV): sequencing the most valuable type-strain genomes for metagenomic binning, comparative biology and taxonomic classification.</title>
        <authorList>
            <person name="Goeker M."/>
        </authorList>
    </citation>
    <scope>NUCLEOTIDE SEQUENCE [LARGE SCALE GENOMIC DNA]</scope>
    <source>
        <strain evidence="3 4">DSM 25532</strain>
    </source>
</reference>
<dbReference type="InterPro" id="IPR039340">
    <property type="entry name" value="Tfc4/TFIIIC-102/Sfc4"/>
</dbReference>
<accession>A0A366HSA6</accession>
<dbReference type="Pfam" id="PF14559">
    <property type="entry name" value="TPR_19"/>
    <property type="match status" value="1"/>
</dbReference>
<proteinExistence type="predicted"/>
<evidence type="ECO:0000313" key="4">
    <source>
        <dbReference type="Proteomes" id="UP000253426"/>
    </source>
</evidence>
<dbReference type="Gene3D" id="1.25.40.10">
    <property type="entry name" value="Tetratricopeptide repeat domain"/>
    <property type="match status" value="2"/>
</dbReference>
<organism evidence="3 4">
    <name type="scientific">Roseimicrobium gellanilyticum</name>
    <dbReference type="NCBI Taxonomy" id="748857"/>
    <lineage>
        <taxon>Bacteria</taxon>
        <taxon>Pseudomonadati</taxon>
        <taxon>Verrucomicrobiota</taxon>
        <taxon>Verrucomicrobiia</taxon>
        <taxon>Verrucomicrobiales</taxon>
        <taxon>Verrucomicrobiaceae</taxon>
        <taxon>Roseimicrobium</taxon>
    </lineage>
</organism>
<evidence type="ECO:0000256" key="1">
    <source>
        <dbReference type="PROSITE-ProRule" id="PRU00339"/>
    </source>
</evidence>
<feature type="repeat" description="TPR" evidence="1">
    <location>
        <begin position="53"/>
        <end position="86"/>
    </location>
</feature>
<evidence type="ECO:0000256" key="2">
    <source>
        <dbReference type="SAM" id="MobiDB-lite"/>
    </source>
</evidence>
<dbReference type="SMART" id="SM00028">
    <property type="entry name" value="TPR"/>
    <property type="match status" value="7"/>
</dbReference>
<dbReference type="InterPro" id="IPR019734">
    <property type="entry name" value="TPR_rpt"/>
</dbReference>
<dbReference type="PANTHER" id="PTHR23082">
    <property type="entry name" value="TRANSCRIPTION INITIATION FACTOR IIIC TFIIIC , POLYPEPTIDE 3-RELATED"/>
    <property type="match status" value="1"/>
</dbReference>
<name>A0A366HSA6_9BACT</name>
<evidence type="ECO:0000313" key="3">
    <source>
        <dbReference type="EMBL" id="RBP46565.1"/>
    </source>
</evidence>
<dbReference type="GO" id="GO:0000127">
    <property type="term" value="C:transcription factor TFIIIC complex"/>
    <property type="evidence" value="ECO:0007669"/>
    <property type="project" value="TreeGrafter"/>
</dbReference>
<keyword evidence="4" id="KW-1185">Reference proteome</keyword>
<comment type="caution">
    <text evidence="3">The sequence shown here is derived from an EMBL/GenBank/DDBJ whole genome shotgun (WGS) entry which is preliminary data.</text>
</comment>
<dbReference type="Pfam" id="PF13432">
    <property type="entry name" value="TPR_16"/>
    <property type="match status" value="1"/>
</dbReference>
<dbReference type="PROSITE" id="PS50005">
    <property type="entry name" value="TPR"/>
    <property type="match status" value="1"/>
</dbReference>
<dbReference type="PANTHER" id="PTHR23082:SF0">
    <property type="entry name" value="GENERAL TRANSCRIPTION FACTOR 3C POLYPEPTIDE 3"/>
    <property type="match status" value="1"/>
</dbReference>
<gene>
    <name evidence="3" type="ORF">DES53_102956</name>
</gene>
<dbReference type="InterPro" id="IPR011990">
    <property type="entry name" value="TPR-like_helical_dom_sf"/>
</dbReference>
<dbReference type="Proteomes" id="UP000253426">
    <property type="component" value="Unassembled WGS sequence"/>
</dbReference>
<dbReference type="SUPFAM" id="SSF48452">
    <property type="entry name" value="TPR-like"/>
    <property type="match status" value="3"/>
</dbReference>
<protein>
    <submittedName>
        <fullName evidence="3">Tetratricopeptide repeat protein</fullName>
    </submittedName>
</protein>
<dbReference type="Pfam" id="PF13181">
    <property type="entry name" value="TPR_8"/>
    <property type="match status" value="1"/>
</dbReference>
<feature type="region of interest" description="Disordered" evidence="2">
    <location>
        <begin position="1434"/>
        <end position="1472"/>
    </location>
</feature>
<keyword evidence="1" id="KW-0802">TPR repeat</keyword>
<dbReference type="EMBL" id="QNRR01000002">
    <property type="protein sequence ID" value="RBP46565.1"/>
    <property type="molecule type" value="Genomic_DNA"/>
</dbReference>
<sequence length="3007" mass="334159">MPTEVVRYHEMLLRRPQTGVVFDRFYDTWLGLGSADEMKAFLEKRAGDPAAKAADHLVLALYFSRRGQDAPALKAYERALELEPKNAFAWADRAKLEARMQDIEGALKSLDQGIAAKPEATLLQELSKQRARHLLRLGRNEEALKAFRDMVAAQPDDVDLAEEVVYIQMEEGLPEEAAKGVEALITRTKDAYQKVVRLLLLGDIRQKLGHRDDAVNAYEDALELAGKDTWVEGEVLARIEQSFRREDDLDGLAKKLEELAKADPARVRLSQRHAQVLADLGKADDAIKVYQDLLARTPGQQSVREGFLNLLESADKLPEAIEQAKALRAQLSGDKEWIIRLAVLQHRAKDDTAAQSTLNEYLAVNGTGESDRLRVARLLETWDLIDPAKAAYEALVKAHADSVSAREAQAQFLHRIDERDAALAIWRDIAAKGTLEDALQVGQALGARMEHNVALEVLSARIATSPGEPRLLAALCTAAAGAKEFAKAIPWARERVKLARDVTEVEESVKAASMIIRNAGTHEALAKEIAALPSPTAAERCLLAELRESMKDHAGADAALTALTGPDEALGLQQQVRLFQGRQEWIRAAATMAKLIGLPDGRTSANVQKLVDLHQRAGQTNEALNWIAEWKKLSPGAVTPWTTESRLLSDAGRADDAIKVLREAYRKFSDNPDLAASFGDQLIAAGQTNEAMDIFEAWYEKTEDVPGKMRWAGSLARAAASGGNTSQLVDRFRERQKKNRQSVVPWIALAEIHRATGNTEGRRAAIMEAANLRPQDLELLLELARLQEEDGLWKEALATLETARPLDKASKVRERQAAIHLRYGDENLGYRILFELAGGDQMDARGIERMADGIAARGEWERVIEFLEPLATKHPKDYRLRFLQAVALEEAGREKDATQIFITLLQPMEELPGVVVPPGGVSGTGRNPYQDQMLNAMPPGLTGFIEMNQTWHMAYRYRQSRNSGSYISYAFPGMPTSSGFVTLPPFALTAPSYAAVHLISLAQNLKDAEKTELATRLKRMDMSEAEMFVHLQWDPQRGGVVVDEDWLKAHPDEDAALAWWVMNSMSRMTSMGSADSEALLRKAFDRFQKRYPGLAAQSAFASRGSSTNEGKALYTEGLKYVNSLEKMDLVCVQSVFNQLQLQLQRGGELSPLSDEEEASLIALVKKHIRASTDKNDVMRPWMMSSLGRMLAEKGKWDDAVELAQADQDAFEQSAGGGPNQQFQQIQRMYYGQGGAVVTAMQFPAKHLKVSQTALGVMAPSLGGYMFSPQGDSSIGEETPRNEPMLKSAVKLTNDALRNIALLAGGDRDSFSKFVEAKAKAEPENPGPILLAAWYAQQSQDYPKAIQWMQKALALTLDADDRLMVENALLHNAAASQTNKGGKPDPAMTAELLDAAKELAKRQSRNTSLSMNQKQNLARAMDSLGLSKEAAQLRTVPKVAGSSGSSSRSSYTSSNISSTQSTPSTVEQLANKNQRDAAAREAVKLLRTVVPELFTTNAEYAASRADELLKIVKKLELAPDILKSADPGDSASMRRKLEFAGLNELLGREKEARDLYEAVLVAAPRTTEAQVRMISLLSTSDSDAAAQRILELKQGTPLATVLQNLVQTMQNSSGRGGLSRRIAAARTFTAVLEKLASGGTKFPPDVSLPYMAGASRSIGQAHYGNNSDDGTERDPRLPDLYSATLYDGTHRSKEEVAGMNSAKGKERREAHDALCRAMMKVPELAEDGFSALASLTIAEKQDFAQLKESATACLKLTNDPANRRRIENARSQYGYSYSSGGSERLWQPKPAEFLIYAAWKEGAEERLEKEIYPLVAGNADTSKQTPQLVSAKAFAKLWFGKPEEFTTAADDWAKVGSSRNSMNQMTWLWFSDGGYMENLLRFAVERKLEVNLDDWMIAKIKGSFRENNHLDLDCIQPWLRLEAGKKGTPVVVAFIEKLGDNLFGDAEGRRKATQDFVSQRYGGTSSQRQNAKAYSYGQFIDGLLQEDGVPGAALTVMITEKWLETPAAAQQIKYRLDDDGVLNDSKALSLVLSLPPFGAEAAEFRAYTTKDRYVPTVLGGLLSEIRKRDKLRTEILEHLKQSPTRTFGTQLSIASLEQKHDAELIAFVTARRDELTKLSTPAQDELREVLKQVWPALQRPENMPQERQEVLRPLFAAEMKSLAERRAMVLTANTLEELKMEDRPFFDFLRGEFVKLAQEGKDDDAVQLFEKGCTLIEKKMAAKGWDDGQNWNGWTPRSQLADAIMDWRTGWDLVRLGVRLYNTDTTGKLQHPGHPNSNQWNKTVQDSWKREGGYWRPETALHVTLSRINGNLKGQNSAILMPMLANLVAQMPLRLRGGVVTWAEGEGAKKPYAALSKHLAVAARFQNFTSPGKKVVLGADGKRPEDPAMPSMRQEDWDYLLGVMEDASLNPRVRLALANWICHYGREEVDSRMVYATVRLSVEGLRNSWAHSAYHLASAVRCFNQEPANEAWKALAKDVWDAWVVRNARNQESSRMGRAYDPAETAVFAMWELAVRAREKSWQSRLRTEFRTTLDDSYLTFAAMARQEDFEGATEFLRAQWKDLTQWIPFYDSLDTASNDNNQAEGVATMLNTTARDKFLVACKDPELAELGRIFMDVGNDPPQGYRERFSGPPDYRARRDLAAEAFRPEVIKDDAMRARATGWLFGASAANDKTAPVVAALASKVDVKALPSQNESQKMRWQILMPLLDSHNKALTGDCKAFDTFYETVHQHSGWDEWLRDNIKEYSGRMVLSRTRLFWRSQPPAKASDMLPLTDTILKSYASNDDTQIGDAIGVRTAIYLYDGDLEGLANWRKSLSKEHAAQFVDRYRTQSSLFITLGDLCGRNPKVRLPLERRLALVEAAVKDEWTQKIARTNPGASFKMPILTGKTNLLSKPELIEHGMKIARLIPREGRSFYEMADWFEEEGLAEQTLAALDAVLAEVGGNQSLRNPALIRKAETLDNMGRNAEAMKVLEGMDIAKLPVGLRLQVERLQRKEQEAAKKAAAKQ</sequence>
<feature type="compositionally biased region" description="Low complexity" evidence="2">
    <location>
        <begin position="1441"/>
        <end position="1464"/>
    </location>
</feature>